<feature type="domain" description="BFD-like [2Fe-2S]-binding" evidence="1">
    <location>
        <begin position="12"/>
        <end position="61"/>
    </location>
</feature>
<dbReference type="InterPro" id="IPR007419">
    <property type="entry name" value="BFD-like_2Fe2S-bd_dom"/>
</dbReference>
<organism evidence="2 3">
    <name type="scientific">Methylocaldum szegediense</name>
    <dbReference type="NCBI Taxonomy" id="73780"/>
    <lineage>
        <taxon>Bacteria</taxon>
        <taxon>Pseudomonadati</taxon>
        <taxon>Pseudomonadota</taxon>
        <taxon>Gammaproteobacteria</taxon>
        <taxon>Methylococcales</taxon>
        <taxon>Methylococcaceae</taxon>
        <taxon>Methylocaldum</taxon>
    </lineage>
</organism>
<sequence length="71" mass="7569">MTIDYPDQKKDVICRCSGTTTAQIKRLVDKGVNDLESLSRATGACSGCGACDTDIMALLAEYASPVSHDTR</sequence>
<dbReference type="InterPro" id="IPR041854">
    <property type="entry name" value="BFD-like_2Fe2S-bd_dom_sf"/>
</dbReference>
<dbReference type="RefSeq" id="WP_084161568.1">
    <property type="nucleotide sequence ID" value="NZ_OX458333.1"/>
</dbReference>
<name>A0ABM9HVZ8_9GAMM</name>
<gene>
    <name evidence="2" type="ORF">MSZNOR_0080</name>
</gene>
<protein>
    <recommendedName>
        <fullName evidence="1">BFD-like [2Fe-2S]-binding domain-containing protein</fullName>
    </recommendedName>
</protein>
<dbReference type="Pfam" id="PF04324">
    <property type="entry name" value="Fer2_BFD"/>
    <property type="match status" value="1"/>
</dbReference>
<accession>A0ABM9HVZ8</accession>
<dbReference type="Proteomes" id="UP001162030">
    <property type="component" value="Chromosome"/>
</dbReference>
<evidence type="ECO:0000313" key="2">
    <source>
        <dbReference type="EMBL" id="CAI8720390.1"/>
    </source>
</evidence>
<dbReference type="Gene3D" id="1.10.10.1100">
    <property type="entry name" value="BFD-like [2Fe-2S]-binding domain"/>
    <property type="match status" value="1"/>
</dbReference>
<evidence type="ECO:0000259" key="1">
    <source>
        <dbReference type="Pfam" id="PF04324"/>
    </source>
</evidence>
<keyword evidence="3" id="KW-1185">Reference proteome</keyword>
<evidence type="ECO:0000313" key="3">
    <source>
        <dbReference type="Proteomes" id="UP001162030"/>
    </source>
</evidence>
<reference evidence="2 3" key="1">
    <citation type="submission" date="2023-03" db="EMBL/GenBank/DDBJ databases">
        <authorList>
            <person name="Pearce D."/>
        </authorList>
    </citation>
    <scope>NUCLEOTIDE SEQUENCE [LARGE SCALE GENOMIC DNA]</scope>
    <source>
        <strain evidence="2">Msz</strain>
    </source>
</reference>
<dbReference type="EMBL" id="OX458333">
    <property type="protein sequence ID" value="CAI8720390.1"/>
    <property type="molecule type" value="Genomic_DNA"/>
</dbReference>
<proteinExistence type="predicted"/>